<dbReference type="SUPFAM" id="SSF54909">
    <property type="entry name" value="Dimeric alpha+beta barrel"/>
    <property type="match status" value="1"/>
</dbReference>
<proteinExistence type="predicted"/>
<dbReference type="Proteomes" id="UP001205906">
    <property type="component" value="Unassembled WGS sequence"/>
</dbReference>
<dbReference type="EMBL" id="JAMXQS010000004">
    <property type="protein sequence ID" value="MCO6049927.1"/>
    <property type="molecule type" value="Genomic_DNA"/>
</dbReference>
<evidence type="ECO:0000313" key="1">
    <source>
        <dbReference type="EMBL" id="MCO6049927.1"/>
    </source>
</evidence>
<name>A0ABT1C553_9HYPH</name>
<dbReference type="PIRSF" id="PIRSF007028">
    <property type="entry name" value="UCP007028"/>
    <property type="match status" value="1"/>
</dbReference>
<dbReference type="Gene3D" id="3.30.70.100">
    <property type="match status" value="1"/>
</dbReference>
<evidence type="ECO:0000313" key="2">
    <source>
        <dbReference type="Proteomes" id="UP001205906"/>
    </source>
</evidence>
<dbReference type="InterPro" id="IPR011008">
    <property type="entry name" value="Dimeric_a/b-barrel"/>
</dbReference>
<gene>
    <name evidence="1" type="ORF">NGM99_08990</name>
</gene>
<dbReference type="InterPro" id="IPR009874">
    <property type="entry name" value="DUF1428"/>
</dbReference>
<dbReference type="Pfam" id="PF07237">
    <property type="entry name" value="DUF1428"/>
    <property type="match status" value="1"/>
</dbReference>
<organism evidence="1 2">
    <name type="scientific">Mesorhizobium liriopis</name>
    <dbReference type="NCBI Taxonomy" id="2953882"/>
    <lineage>
        <taxon>Bacteria</taxon>
        <taxon>Pseudomonadati</taxon>
        <taxon>Pseudomonadota</taxon>
        <taxon>Alphaproteobacteria</taxon>
        <taxon>Hyphomicrobiales</taxon>
        <taxon>Phyllobacteriaceae</taxon>
        <taxon>Mesorhizobium</taxon>
    </lineage>
</organism>
<keyword evidence="2" id="KW-1185">Reference proteome</keyword>
<dbReference type="RefSeq" id="WP_252818126.1">
    <property type="nucleotide sequence ID" value="NZ_JAMXQS010000004.1"/>
</dbReference>
<sequence>MSFIDGFVAPVPTANKETYREHARKASELFKEFGALRVVECWGNDVPKGKTTDFQGSVKLEDGETVVFAWIEWPSKEVRDAGHQKMMSDPRMEAFGEMPFDGKRMIYGGFDAILDTGEA</sequence>
<protein>
    <submittedName>
        <fullName evidence="1">DUF1428 domain-containing protein</fullName>
    </submittedName>
</protein>
<reference evidence="1 2" key="1">
    <citation type="submission" date="2022-06" db="EMBL/GenBank/DDBJ databases">
        <title>Mesorhizobium sp. strain RP14 Genome sequencing and assembly.</title>
        <authorList>
            <person name="Kim I."/>
        </authorList>
    </citation>
    <scope>NUCLEOTIDE SEQUENCE [LARGE SCALE GENOMIC DNA]</scope>
    <source>
        <strain evidence="2">RP14(2022)</strain>
    </source>
</reference>
<accession>A0ABT1C553</accession>
<comment type="caution">
    <text evidence="1">The sequence shown here is derived from an EMBL/GenBank/DDBJ whole genome shotgun (WGS) entry which is preliminary data.</text>
</comment>